<keyword evidence="1" id="KW-0732">Signal</keyword>
<protein>
    <recommendedName>
        <fullName evidence="4">Secreted protein</fullName>
    </recommendedName>
</protein>
<evidence type="ECO:0008006" key="4">
    <source>
        <dbReference type="Google" id="ProtNLM"/>
    </source>
</evidence>
<proteinExistence type="predicted"/>
<evidence type="ECO:0000313" key="2">
    <source>
        <dbReference type="EMBL" id="KAF8903956.1"/>
    </source>
</evidence>
<reference evidence="2" key="1">
    <citation type="submission" date="2020-11" db="EMBL/GenBank/DDBJ databases">
        <authorList>
            <consortium name="DOE Joint Genome Institute"/>
            <person name="Ahrendt S."/>
            <person name="Riley R."/>
            <person name="Andreopoulos W."/>
            <person name="LaButti K."/>
            <person name="Pangilinan J."/>
            <person name="Ruiz-duenas F.J."/>
            <person name="Barrasa J.M."/>
            <person name="Sanchez-Garcia M."/>
            <person name="Camarero S."/>
            <person name="Miyauchi S."/>
            <person name="Serrano A."/>
            <person name="Linde D."/>
            <person name="Babiker R."/>
            <person name="Drula E."/>
            <person name="Ayuso-Fernandez I."/>
            <person name="Pacheco R."/>
            <person name="Padilla G."/>
            <person name="Ferreira P."/>
            <person name="Barriuso J."/>
            <person name="Kellner H."/>
            <person name="Castanera R."/>
            <person name="Alfaro M."/>
            <person name="Ramirez L."/>
            <person name="Pisabarro A.G."/>
            <person name="Kuo A."/>
            <person name="Tritt A."/>
            <person name="Lipzen A."/>
            <person name="He G."/>
            <person name="Yan M."/>
            <person name="Ng V."/>
            <person name="Cullen D."/>
            <person name="Martin F."/>
            <person name="Rosso M.-N."/>
            <person name="Henrissat B."/>
            <person name="Hibbett D."/>
            <person name="Martinez A.T."/>
            <person name="Grigoriev I.V."/>
        </authorList>
    </citation>
    <scope>NUCLEOTIDE SEQUENCE</scope>
    <source>
        <strain evidence="2">AH 44721</strain>
    </source>
</reference>
<dbReference type="Proteomes" id="UP000724874">
    <property type="component" value="Unassembled WGS sequence"/>
</dbReference>
<dbReference type="AlphaFoldDB" id="A0A9P5NSY5"/>
<evidence type="ECO:0000256" key="1">
    <source>
        <dbReference type="SAM" id="SignalP"/>
    </source>
</evidence>
<feature type="signal peptide" evidence="1">
    <location>
        <begin position="1"/>
        <end position="24"/>
    </location>
</feature>
<feature type="chain" id="PRO_5040381379" description="Secreted protein" evidence="1">
    <location>
        <begin position="25"/>
        <end position="113"/>
    </location>
</feature>
<name>A0A9P5NSY5_GYMJU</name>
<accession>A0A9P5NSY5</accession>
<evidence type="ECO:0000313" key="3">
    <source>
        <dbReference type="Proteomes" id="UP000724874"/>
    </source>
</evidence>
<sequence>MLAQHWSFFRLSFFRLSFFRLSSCSLNPPTNLVLPTRVLWALPTLFIPISCEMVSSITTASALSIRTVLCHHQHLVIFDPHVPCYSNTPAPYDVKFIHAFRRWPFVFQVAPTR</sequence>
<gene>
    <name evidence="2" type="ORF">CPB84DRAFT_1773805</name>
</gene>
<organism evidence="2 3">
    <name type="scientific">Gymnopilus junonius</name>
    <name type="common">Spectacular rustgill mushroom</name>
    <name type="synonym">Gymnopilus spectabilis subsp. junonius</name>
    <dbReference type="NCBI Taxonomy" id="109634"/>
    <lineage>
        <taxon>Eukaryota</taxon>
        <taxon>Fungi</taxon>
        <taxon>Dikarya</taxon>
        <taxon>Basidiomycota</taxon>
        <taxon>Agaricomycotina</taxon>
        <taxon>Agaricomycetes</taxon>
        <taxon>Agaricomycetidae</taxon>
        <taxon>Agaricales</taxon>
        <taxon>Agaricineae</taxon>
        <taxon>Hymenogastraceae</taxon>
        <taxon>Gymnopilus</taxon>
    </lineage>
</organism>
<comment type="caution">
    <text evidence="2">The sequence shown here is derived from an EMBL/GenBank/DDBJ whole genome shotgun (WGS) entry which is preliminary data.</text>
</comment>
<dbReference type="EMBL" id="JADNYJ010000028">
    <property type="protein sequence ID" value="KAF8903956.1"/>
    <property type="molecule type" value="Genomic_DNA"/>
</dbReference>
<keyword evidence="3" id="KW-1185">Reference proteome</keyword>